<dbReference type="EMBL" id="SXFB01000003">
    <property type="protein sequence ID" value="NFV25701.1"/>
    <property type="molecule type" value="Genomic_DNA"/>
</dbReference>
<sequence length="72" mass="8273">MFMDNKKIKLSLNTPRAIRKTLARISNMLINNEIEPKIANTIIYSSNVILSSIRTDELEKKILELEELVGDK</sequence>
<comment type="caution">
    <text evidence="1">The sequence shown here is derived from an EMBL/GenBank/DDBJ whole genome shotgun (WGS) entry which is preliminary data.</text>
</comment>
<dbReference type="Proteomes" id="UP000486903">
    <property type="component" value="Unassembled WGS sequence"/>
</dbReference>
<name>A0A6B4S123_CLOBO</name>
<evidence type="ECO:0000313" key="1">
    <source>
        <dbReference type="EMBL" id="NFV25701.1"/>
    </source>
</evidence>
<accession>A0A6B4S123</accession>
<organism evidence="1 2">
    <name type="scientific">Clostridium botulinum</name>
    <dbReference type="NCBI Taxonomy" id="1491"/>
    <lineage>
        <taxon>Bacteria</taxon>
        <taxon>Bacillati</taxon>
        <taxon>Bacillota</taxon>
        <taxon>Clostridia</taxon>
        <taxon>Eubacteriales</taxon>
        <taxon>Clostridiaceae</taxon>
        <taxon>Clostridium</taxon>
    </lineage>
</organism>
<gene>
    <name evidence="1" type="ORF">FDG31_05885</name>
</gene>
<evidence type="ECO:0000313" key="2">
    <source>
        <dbReference type="Proteomes" id="UP000486903"/>
    </source>
</evidence>
<reference evidence="1 2" key="1">
    <citation type="submission" date="2019-04" db="EMBL/GenBank/DDBJ databases">
        <title>Genome sequencing of Clostridium botulinum Groups I-IV and Clostridium butyricum.</title>
        <authorList>
            <person name="Brunt J."/>
            <person name="Van Vliet A.H.M."/>
            <person name="Stringer S.C."/>
            <person name="Carter A.T."/>
            <person name="Peck M.W."/>
        </authorList>
    </citation>
    <scope>NUCLEOTIDE SEQUENCE [LARGE SCALE GENOMIC DNA]</scope>
    <source>
        <strain evidence="1 2">BL81</strain>
    </source>
</reference>
<proteinExistence type="predicted"/>
<dbReference type="AlphaFoldDB" id="A0A6B4S123"/>
<protein>
    <submittedName>
        <fullName evidence="1">Uncharacterized protein</fullName>
    </submittedName>
</protein>